<dbReference type="PANTHER" id="PTHR44147">
    <property type="entry name" value="DEHYDROGENASE/REDUCTASE SDR FAMILY MEMBER 1"/>
    <property type="match status" value="1"/>
</dbReference>
<evidence type="ECO:0000313" key="2">
    <source>
        <dbReference type="Proteomes" id="UP001589798"/>
    </source>
</evidence>
<dbReference type="InterPro" id="IPR002347">
    <property type="entry name" value="SDR_fam"/>
</dbReference>
<proteinExistence type="predicted"/>
<dbReference type="PANTHER" id="PTHR44147:SF2">
    <property type="entry name" value="DEHYDROGENASE_REDUCTASE SDR FAMILY MEMBER 1"/>
    <property type="match status" value="1"/>
</dbReference>
<accession>A0ABV6CTP8</accession>
<dbReference type="EMBL" id="JBHLWK010000010">
    <property type="protein sequence ID" value="MFC0204093.1"/>
    <property type="molecule type" value="Genomic_DNA"/>
</dbReference>
<dbReference type="Gene3D" id="3.40.50.720">
    <property type="entry name" value="NAD(P)-binding Rossmann-like Domain"/>
    <property type="match status" value="1"/>
</dbReference>
<gene>
    <name evidence="1" type="ORF">ACFFJC_07375</name>
</gene>
<dbReference type="PRINTS" id="PR00081">
    <property type="entry name" value="GDHRDH"/>
</dbReference>
<comment type="caution">
    <text evidence="1">The sequence shown here is derived from an EMBL/GenBank/DDBJ whole genome shotgun (WGS) entry which is preliminary data.</text>
</comment>
<evidence type="ECO:0000313" key="1">
    <source>
        <dbReference type="EMBL" id="MFC0204093.1"/>
    </source>
</evidence>
<protein>
    <submittedName>
        <fullName evidence="1">SDR family NAD(P)-dependent oxidoreductase</fullName>
    </submittedName>
</protein>
<keyword evidence="2" id="KW-1185">Reference proteome</keyword>
<dbReference type="SUPFAM" id="SSF51735">
    <property type="entry name" value="NAD(P)-binding Rossmann-fold domains"/>
    <property type="match status" value="1"/>
</dbReference>
<reference evidence="1 2" key="1">
    <citation type="submission" date="2024-09" db="EMBL/GenBank/DDBJ databases">
        <authorList>
            <person name="Sun Q."/>
            <person name="Mori K."/>
        </authorList>
    </citation>
    <scope>NUCLEOTIDE SEQUENCE [LARGE SCALE GENOMIC DNA]</scope>
    <source>
        <strain evidence="1 2">CCM 7706</strain>
    </source>
</reference>
<dbReference type="Proteomes" id="UP001589798">
    <property type="component" value="Unassembled WGS sequence"/>
</dbReference>
<dbReference type="InterPro" id="IPR036291">
    <property type="entry name" value="NAD(P)-bd_dom_sf"/>
</dbReference>
<organism evidence="1 2">
    <name type="scientific">Novosphingobium soli</name>
    <dbReference type="NCBI Taxonomy" id="574956"/>
    <lineage>
        <taxon>Bacteria</taxon>
        <taxon>Pseudomonadati</taxon>
        <taxon>Pseudomonadota</taxon>
        <taxon>Alphaproteobacteria</taxon>
        <taxon>Sphingomonadales</taxon>
        <taxon>Sphingomonadaceae</taxon>
        <taxon>Novosphingobium</taxon>
    </lineage>
</organism>
<dbReference type="RefSeq" id="WP_379486857.1">
    <property type="nucleotide sequence ID" value="NZ_JBHLWK010000010.1"/>
</dbReference>
<dbReference type="Pfam" id="PF00106">
    <property type="entry name" value="adh_short"/>
    <property type="match status" value="1"/>
</dbReference>
<name>A0ABV6CTP8_9SPHN</name>
<sequence length="291" mass="30479">MAQPPVAPVAIVTGASRGAGRGIAVALGSHGCTVYVTGRSQKEGDASMPGTIHATAREVDEAGGRGIAVACDSGDDAQVAALVDRVIAEQGRIDILVNNACAVHDALGAPGQFWEKPLAIGRMIDVGVRSGFVTTWHAAPHMVKQDKALVLFTSSPGSMHYCFGPAYGAHKAGLDKMAFDMGVDFADAGANVAAVSVWMGSLTTERLLQMMEQMPERFAHLEGTLESAGYTGHLAWAIWSDPEMMRHNGRTVIGAELGRDYGITDGPGRYPPSSRDGTGAAPPVYAAYKVK</sequence>